<dbReference type="CDD" id="cd17541">
    <property type="entry name" value="REC_CheB-like"/>
    <property type="match status" value="1"/>
</dbReference>
<dbReference type="GO" id="GO:0005737">
    <property type="term" value="C:cytoplasm"/>
    <property type="evidence" value="ECO:0007669"/>
    <property type="project" value="UniProtKB-SubCell"/>
</dbReference>
<comment type="catalytic activity">
    <reaction evidence="3">
        <text>L-glutaminyl-[protein] + H2O = L-glutamyl-[protein] + NH4(+)</text>
        <dbReference type="Rhea" id="RHEA:16441"/>
        <dbReference type="Rhea" id="RHEA-COMP:10207"/>
        <dbReference type="Rhea" id="RHEA-COMP:10208"/>
        <dbReference type="ChEBI" id="CHEBI:15377"/>
        <dbReference type="ChEBI" id="CHEBI:28938"/>
        <dbReference type="ChEBI" id="CHEBI:29973"/>
        <dbReference type="ChEBI" id="CHEBI:30011"/>
        <dbReference type="EC" id="3.5.1.44"/>
    </reaction>
</comment>
<dbReference type="Pfam" id="PF00072">
    <property type="entry name" value="Response_reg"/>
    <property type="match status" value="1"/>
</dbReference>
<feature type="active site" evidence="3 4">
    <location>
        <position position="204"/>
    </location>
</feature>
<dbReference type="InterPro" id="IPR008248">
    <property type="entry name" value="CheB-like"/>
</dbReference>
<sequence>MLKIKVLIVDDSIFMRKLISDFVSKDDRLQVVGTAKNGLEAIKLTGELKPDVITMDVEMPEMDGLTALRHIMHKFPTPVLMVSSLTEKGAFETIKALQLGAVDFIQKPSGSVSLDLFRVREELLAKIKAVSKARLSKTVEPVSKETVQTIARPVIPRAVKPQTVKKGFEQLFAIGTSTGGPKALETVITGLPDDFNNPVLVVQHMPPKFTEYLAKRLDGISKVNVVEAQNNQVISGGTVYIAPGDYHMEVRQRGTEYRISLTKEPQRNGHRPSVDVLYDSVSKLTRLKRHYIIMTGMGGDGAAGMQKAKEGGAATTTIAESEETCIVYGMPKTAVNLGCVDHVLPLQRISSKIIELSQKTR</sequence>
<keyword evidence="3" id="KW-0963">Cytoplasm</keyword>
<dbReference type="OrthoDB" id="9793421at2"/>
<dbReference type="GO" id="GO:0050568">
    <property type="term" value="F:protein-glutamine glutaminase activity"/>
    <property type="evidence" value="ECO:0007669"/>
    <property type="project" value="UniProtKB-UniRule"/>
</dbReference>
<dbReference type="PROSITE" id="PS50110">
    <property type="entry name" value="RESPONSE_REGULATORY"/>
    <property type="match status" value="1"/>
</dbReference>
<keyword evidence="1 3" id="KW-0378">Hydrolase</keyword>
<protein>
    <recommendedName>
        <fullName evidence="3">Protein-glutamate methylesterase/protein-glutamine glutaminase</fullName>
        <ecNumber evidence="3">3.1.1.61</ecNumber>
        <ecNumber evidence="3">3.5.1.44</ecNumber>
    </recommendedName>
</protein>
<dbReference type="HAMAP" id="MF_00099">
    <property type="entry name" value="CheB_chemtxs"/>
    <property type="match status" value="1"/>
</dbReference>
<evidence type="ECO:0000256" key="4">
    <source>
        <dbReference type="PROSITE-ProRule" id="PRU00050"/>
    </source>
</evidence>
<dbReference type="Gene3D" id="3.40.50.180">
    <property type="entry name" value="Methylesterase CheB, C-terminal domain"/>
    <property type="match status" value="1"/>
</dbReference>
<reference evidence="8" key="1">
    <citation type="submission" date="2018-12" db="EMBL/GenBank/DDBJ databases">
        <authorList>
            <person name="Sun L."/>
            <person name="Chen Z."/>
        </authorList>
    </citation>
    <scope>NUCLEOTIDE SEQUENCE [LARGE SCALE GENOMIC DNA]</scope>
    <source>
        <strain evidence="8">3-2-2</strain>
    </source>
</reference>
<evidence type="ECO:0000313" key="9">
    <source>
        <dbReference type="Proteomes" id="UP000287156"/>
    </source>
</evidence>
<dbReference type="PANTHER" id="PTHR42872">
    <property type="entry name" value="PROTEIN-GLUTAMATE METHYLESTERASE/PROTEIN-GLUTAMINE GLUTAMINASE"/>
    <property type="match status" value="1"/>
</dbReference>
<feature type="active site" evidence="3 4">
    <location>
        <position position="177"/>
    </location>
</feature>
<evidence type="ECO:0000259" key="7">
    <source>
        <dbReference type="PROSITE" id="PS50122"/>
    </source>
</evidence>
<dbReference type="InterPro" id="IPR035909">
    <property type="entry name" value="CheB_C"/>
</dbReference>
<comment type="caution">
    <text evidence="8">The sequence shown here is derived from an EMBL/GenBank/DDBJ whole genome shotgun (WGS) entry which is preliminary data.</text>
</comment>
<dbReference type="EMBL" id="QYTV02000003">
    <property type="protein sequence ID" value="RST75280.1"/>
    <property type="molecule type" value="Genomic_DNA"/>
</dbReference>
<dbReference type="EC" id="3.1.1.61" evidence="3"/>
<dbReference type="GO" id="GO:0008984">
    <property type="term" value="F:protein-glutamate methylesterase activity"/>
    <property type="evidence" value="ECO:0007669"/>
    <property type="project" value="UniProtKB-UniRule"/>
</dbReference>
<proteinExistence type="inferred from homology"/>
<dbReference type="RefSeq" id="WP_126049623.1">
    <property type="nucleotide sequence ID" value="NZ_QYTV02000003.1"/>
</dbReference>
<dbReference type="PROSITE" id="PS50122">
    <property type="entry name" value="CHEB"/>
    <property type="match status" value="1"/>
</dbReference>
<comment type="domain">
    <text evidence="3">Contains a C-terminal catalytic domain, and an N-terminal region which modulates catalytic activity.</text>
</comment>
<dbReference type="Gene3D" id="3.40.50.2300">
    <property type="match status" value="1"/>
</dbReference>
<evidence type="ECO:0000256" key="5">
    <source>
        <dbReference type="PROSITE-ProRule" id="PRU00169"/>
    </source>
</evidence>
<evidence type="ECO:0000259" key="6">
    <source>
        <dbReference type="PROSITE" id="PS50110"/>
    </source>
</evidence>
<comment type="subcellular location">
    <subcellularLocation>
        <location evidence="3">Cytoplasm</location>
    </subcellularLocation>
</comment>
<feature type="modified residue" description="4-aspartylphosphate" evidence="3 5">
    <location>
        <position position="56"/>
    </location>
</feature>
<dbReference type="Pfam" id="PF01339">
    <property type="entry name" value="CheB_methylest"/>
    <property type="match status" value="1"/>
</dbReference>
<dbReference type="NCBIfam" id="NF009206">
    <property type="entry name" value="PRK12555.1"/>
    <property type="match status" value="1"/>
</dbReference>
<comment type="similarity">
    <text evidence="3">Belongs to the CheB family.</text>
</comment>
<dbReference type="SUPFAM" id="SSF52172">
    <property type="entry name" value="CheY-like"/>
    <property type="match status" value="1"/>
</dbReference>
<dbReference type="GO" id="GO:0000156">
    <property type="term" value="F:phosphorelay response regulator activity"/>
    <property type="evidence" value="ECO:0007669"/>
    <property type="project" value="InterPro"/>
</dbReference>
<organism evidence="8 9">
    <name type="scientific">Siminovitchia acidinfaciens</name>
    <dbReference type="NCBI Taxonomy" id="2321395"/>
    <lineage>
        <taxon>Bacteria</taxon>
        <taxon>Bacillati</taxon>
        <taxon>Bacillota</taxon>
        <taxon>Bacilli</taxon>
        <taxon>Bacillales</taxon>
        <taxon>Bacillaceae</taxon>
        <taxon>Siminovitchia</taxon>
    </lineage>
</organism>
<dbReference type="SUPFAM" id="SSF52738">
    <property type="entry name" value="Methylesterase CheB, C-terminal domain"/>
    <property type="match status" value="1"/>
</dbReference>
<dbReference type="PANTHER" id="PTHR42872:SF3">
    <property type="entry name" value="PROTEIN-GLUTAMATE METHYLESTERASE_PROTEIN-GLUTAMINE GLUTAMINASE 1"/>
    <property type="match status" value="1"/>
</dbReference>
<dbReference type="GO" id="GO:0006935">
    <property type="term" value="P:chemotaxis"/>
    <property type="evidence" value="ECO:0007669"/>
    <property type="project" value="UniProtKB-UniRule"/>
</dbReference>
<dbReference type="InterPro" id="IPR001789">
    <property type="entry name" value="Sig_transdc_resp-reg_receiver"/>
</dbReference>
<evidence type="ECO:0000256" key="3">
    <source>
        <dbReference type="HAMAP-Rule" id="MF_00099"/>
    </source>
</evidence>
<dbReference type="AlphaFoldDB" id="A0A429Y245"/>
<keyword evidence="3 5" id="KW-0597">Phosphoprotein</keyword>
<dbReference type="PIRSF" id="PIRSF000876">
    <property type="entry name" value="RR_chemtxs_CheB"/>
    <property type="match status" value="1"/>
</dbReference>
<comment type="catalytic activity">
    <reaction evidence="2 3">
        <text>[protein]-L-glutamate 5-O-methyl ester + H2O = L-glutamyl-[protein] + methanol + H(+)</text>
        <dbReference type="Rhea" id="RHEA:23236"/>
        <dbReference type="Rhea" id="RHEA-COMP:10208"/>
        <dbReference type="Rhea" id="RHEA-COMP:10311"/>
        <dbReference type="ChEBI" id="CHEBI:15377"/>
        <dbReference type="ChEBI" id="CHEBI:15378"/>
        <dbReference type="ChEBI" id="CHEBI:17790"/>
        <dbReference type="ChEBI" id="CHEBI:29973"/>
        <dbReference type="ChEBI" id="CHEBI:82795"/>
        <dbReference type="EC" id="3.1.1.61"/>
    </reaction>
</comment>
<evidence type="ECO:0000256" key="1">
    <source>
        <dbReference type="ARBA" id="ARBA00022801"/>
    </source>
</evidence>
<evidence type="ECO:0000256" key="2">
    <source>
        <dbReference type="ARBA" id="ARBA00048267"/>
    </source>
</evidence>
<dbReference type="InterPro" id="IPR011006">
    <property type="entry name" value="CheY-like_superfamily"/>
</dbReference>
<dbReference type="InterPro" id="IPR000673">
    <property type="entry name" value="Sig_transdc_resp-reg_Me-estase"/>
</dbReference>
<dbReference type="SMART" id="SM00448">
    <property type="entry name" value="REC"/>
    <property type="match status" value="1"/>
</dbReference>
<feature type="active site" evidence="3 4">
    <location>
        <position position="300"/>
    </location>
</feature>
<dbReference type="Proteomes" id="UP000287156">
    <property type="component" value="Unassembled WGS sequence"/>
</dbReference>
<gene>
    <name evidence="3" type="primary">cheB</name>
    <name evidence="8" type="ORF">D4T97_008485</name>
</gene>
<keyword evidence="9" id="KW-1185">Reference proteome</keyword>
<accession>A0A429Y245</accession>
<feature type="domain" description="Response regulatory" evidence="6">
    <location>
        <begin position="5"/>
        <end position="122"/>
    </location>
</feature>
<dbReference type="NCBIfam" id="NF001965">
    <property type="entry name" value="PRK00742.1"/>
    <property type="match status" value="1"/>
</dbReference>
<dbReference type="CDD" id="cd16432">
    <property type="entry name" value="CheB_Rec"/>
    <property type="match status" value="1"/>
</dbReference>
<keyword evidence="3 4" id="KW-0145">Chemotaxis</keyword>
<evidence type="ECO:0000313" key="8">
    <source>
        <dbReference type="EMBL" id="RST75280.1"/>
    </source>
</evidence>
<feature type="domain" description="CheB-type methylesterase" evidence="7">
    <location>
        <begin position="161"/>
        <end position="360"/>
    </location>
</feature>
<comment type="PTM">
    <text evidence="3">Phosphorylated by CheA. Phosphorylation of the N-terminal regulatory domain activates the methylesterase activity.</text>
</comment>
<comment type="function">
    <text evidence="3">Involved in chemotaxis. Part of a chemotaxis signal transduction system that modulates chemotaxis in response to various stimuli. Catalyzes the demethylation of specific methylglutamate residues introduced into the chemoreceptors (methyl-accepting chemotaxis proteins or MCP) by CheR. Also mediates the irreversible deamidation of specific glutamine residues to glutamic acid.</text>
</comment>
<dbReference type="EC" id="3.5.1.44" evidence="3"/>
<name>A0A429Y245_9BACI</name>